<comment type="similarity">
    <text evidence="1">Belongs to the aspartate/glutamate racemases family.</text>
</comment>
<organism evidence="3 4">
    <name type="scientific">Aurantimicrobium minutum</name>
    <dbReference type="NCBI Taxonomy" id="708131"/>
    <lineage>
        <taxon>Bacteria</taxon>
        <taxon>Bacillati</taxon>
        <taxon>Actinomycetota</taxon>
        <taxon>Actinomycetes</taxon>
        <taxon>Micrococcales</taxon>
        <taxon>Microbacteriaceae</taxon>
        <taxon>Aurantimicrobium</taxon>
    </lineage>
</organism>
<proteinExistence type="inferred from homology"/>
<dbReference type="GeneID" id="80451910"/>
<dbReference type="SUPFAM" id="SSF53681">
    <property type="entry name" value="Aspartate/glutamate racemase"/>
    <property type="match status" value="2"/>
</dbReference>
<evidence type="ECO:0000313" key="3">
    <source>
        <dbReference type="EMBL" id="BAU99261.1"/>
    </source>
</evidence>
<dbReference type="RefSeq" id="WP_096381449.1">
    <property type="nucleotide sequence ID" value="NZ_AP017457.1"/>
</dbReference>
<dbReference type="PANTHER" id="PTHR21198:SF7">
    <property type="entry name" value="ASPARTATE-GLUTAMATE RACEMASE FAMILY"/>
    <property type="match status" value="1"/>
</dbReference>
<dbReference type="Proteomes" id="UP000243847">
    <property type="component" value="Chromosome sequence1"/>
</dbReference>
<evidence type="ECO:0000313" key="4">
    <source>
        <dbReference type="Proteomes" id="UP000243847"/>
    </source>
</evidence>
<dbReference type="InterPro" id="IPR015942">
    <property type="entry name" value="Asp/Glu/hydantoin_racemase"/>
</dbReference>
<dbReference type="AlphaFoldDB" id="A0A173LXM6"/>
<dbReference type="Pfam" id="PF01177">
    <property type="entry name" value="Asp_Glu_race"/>
    <property type="match status" value="1"/>
</dbReference>
<dbReference type="InterPro" id="IPR001920">
    <property type="entry name" value="Asp/Glu_race"/>
</dbReference>
<evidence type="ECO:0000256" key="2">
    <source>
        <dbReference type="ARBA" id="ARBA00023235"/>
    </source>
</evidence>
<evidence type="ECO:0000256" key="1">
    <source>
        <dbReference type="ARBA" id="ARBA00007847"/>
    </source>
</evidence>
<dbReference type="PANTHER" id="PTHR21198">
    <property type="entry name" value="GLUTAMATE RACEMASE"/>
    <property type="match status" value="1"/>
</dbReference>
<dbReference type="Gene3D" id="3.40.50.1860">
    <property type="match status" value="2"/>
</dbReference>
<dbReference type="GO" id="GO:0047661">
    <property type="term" value="F:amino-acid racemase activity"/>
    <property type="evidence" value="ECO:0007669"/>
    <property type="project" value="InterPro"/>
</dbReference>
<reference evidence="3 4" key="1">
    <citation type="journal article" date="2016" name="Genome Announc.">
        <title>Complete Genome Sequence of Aurantimicrobium minutum Type Strain KNCT, a Planktonic Ultramicrobacterium Isolated from River Water.</title>
        <authorList>
            <person name="Nakai R."/>
            <person name="Fujisawa T."/>
            <person name="Nakamura Y."/>
            <person name="Nishide H."/>
            <person name="Uchiyama I."/>
            <person name="Baba T."/>
            <person name="Toyoda A."/>
            <person name="Fujiyama A."/>
            <person name="Naganuma T."/>
            <person name="Niki H."/>
        </authorList>
    </citation>
    <scope>NUCLEOTIDE SEQUENCE [LARGE SCALE GENOMIC DNA]</scope>
    <source>
        <strain evidence="3 4">KNC</strain>
    </source>
</reference>
<gene>
    <name evidence="3" type="ORF">AUMI_17190</name>
</gene>
<dbReference type="InterPro" id="IPR004380">
    <property type="entry name" value="Asp_race"/>
</dbReference>
<protein>
    <submittedName>
        <fullName evidence="3">Aspartate racemase</fullName>
    </submittedName>
</protein>
<dbReference type="KEGG" id="amin:AUMI_17190"/>
<name>A0A173LXM6_9MICO</name>
<sequence>MTNLIGVLGGMGPDATITYLSMVVENTQASTDQEHVDLDCVMHCSIPDRTAYILDRSQPSPLPDLIQDIQTLGERGATAIAIPCNTAHYFFEELQAASPVPVLNMLELAVDSLRERYPQARNVCVLGTRGTAQTGVYAPAVEKAGLTLVDVSEEGQKLVDTVIFDRVKAGIPTEHSLYSDMLAEGMASGADALILACTELSVPERQIEHDYPTLDALVALARATVVAAGKQLKPAL</sequence>
<dbReference type="PROSITE" id="PS00923">
    <property type="entry name" value="ASP_GLU_RACEMASE_1"/>
    <property type="match status" value="1"/>
</dbReference>
<dbReference type="OrthoDB" id="9803739at2"/>
<accession>A0A173LXM6</accession>
<dbReference type="NCBIfam" id="TIGR00035">
    <property type="entry name" value="asp_race"/>
    <property type="match status" value="1"/>
</dbReference>
<dbReference type="EMBL" id="AP017457">
    <property type="protein sequence ID" value="BAU99261.1"/>
    <property type="molecule type" value="Genomic_DNA"/>
</dbReference>
<dbReference type="InterPro" id="IPR018187">
    <property type="entry name" value="Asp/Glu_racemase_AS_1"/>
</dbReference>
<keyword evidence="2" id="KW-0413">Isomerase</keyword>